<organism evidence="2 3">
    <name type="scientific">Candidatus Nitrosocosmicus franklandianus</name>
    <dbReference type="NCBI Taxonomy" id="1798806"/>
    <lineage>
        <taxon>Archaea</taxon>
        <taxon>Nitrososphaerota</taxon>
        <taxon>Nitrososphaeria</taxon>
        <taxon>Nitrososphaerales</taxon>
        <taxon>Nitrososphaeraceae</taxon>
        <taxon>Candidatus Nitrosocosmicus</taxon>
    </lineage>
</organism>
<accession>A0A484ICK1</accession>
<dbReference type="AlphaFoldDB" id="A0A484ICK1"/>
<keyword evidence="1" id="KW-1133">Transmembrane helix</keyword>
<evidence type="ECO:0000313" key="2">
    <source>
        <dbReference type="EMBL" id="VFJ15513.1"/>
    </source>
</evidence>
<feature type="transmembrane region" description="Helical" evidence="1">
    <location>
        <begin position="17"/>
        <end position="33"/>
    </location>
</feature>
<evidence type="ECO:0000256" key="1">
    <source>
        <dbReference type="SAM" id="Phobius"/>
    </source>
</evidence>
<dbReference type="EMBL" id="LR216287">
    <property type="protein sequence ID" value="VFJ15513.1"/>
    <property type="molecule type" value="Genomic_DNA"/>
</dbReference>
<protein>
    <submittedName>
        <fullName evidence="2">Uncharacterized protein</fullName>
    </submittedName>
</protein>
<keyword evidence="1" id="KW-0472">Membrane</keyword>
<dbReference type="KEGG" id="nfn:NFRAN_3195"/>
<reference evidence="2 3" key="1">
    <citation type="submission" date="2019-02" db="EMBL/GenBank/DDBJ databases">
        <authorList>
            <person name="Lehtovirta-Morley E L."/>
        </authorList>
    </citation>
    <scope>NUCLEOTIDE SEQUENCE [LARGE SCALE GENOMIC DNA]</scope>
    <source>
        <strain evidence="2">NFRAN1</strain>
    </source>
</reference>
<sequence>MKAKLTWGDYTDNDFEYFYLSIYFIINGIIGISKKEFRVLY</sequence>
<evidence type="ECO:0000313" key="3">
    <source>
        <dbReference type="Proteomes" id="UP000294299"/>
    </source>
</evidence>
<dbReference type="Proteomes" id="UP000294299">
    <property type="component" value="Chromosome NFRAN"/>
</dbReference>
<proteinExistence type="predicted"/>
<keyword evidence="3" id="KW-1185">Reference proteome</keyword>
<name>A0A484ICK1_9ARCH</name>
<keyword evidence="1" id="KW-0812">Transmembrane</keyword>
<gene>
    <name evidence="2" type="ORF">NFRAN_3195</name>
</gene>